<dbReference type="PANTHER" id="PTHR24255">
    <property type="entry name" value="COMPLEMENT COMPONENT 1, S SUBCOMPONENT-RELATED"/>
    <property type="match status" value="1"/>
</dbReference>
<keyword evidence="1" id="KW-0378">Hydrolase</keyword>
<dbReference type="CDD" id="cd00033">
    <property type="entry name" value="CCP"/>
    <property type="match status" value="1"/>
</dbReference>
<keyword evidence="7" id="KW-1185">Reference proteome</keyword>
<dbReference type="Gene3D" id="2.60.120.290">
    <property type="entry name" value="Spermadhesin, CUB domain"/>
    <property type="match status" value="1"/>
</dbReference>
<dbReference type="Pfam" id="PF00431">
    <property type="entry name" value="CUB"/>
    <property type="match status" value="1"/>
</dbReference>
<feature type="domain" description="CUB" evidence="4">
    <location>
        <begin position="95"/>
        <end position="187"/>
    </location>
</feature>
<dbReference type="CDD" id="cd00041">
    <property type="entry name" value="CUB"/>
    <property type="match status" value="1"/>
</dbReference>
<keyword evidence="2" id="KW-1015">Disulfide bond</keyword>
<evidence type="ECO:0000256" key="3">
    <source>
        <dbReference type="PROSITE-ProRule" id="PRU00302"/>
    </source>
</evidence>
<protein>
    <submittedName>
        <fullName evidence="6">Uncharacterized protein</fullName>
    </submittedName>
</protein>
<keyword evidence="1" id="KW-0720">Serine protease</keyword>
<dbReference type="Pfam" id="PF00084">
    <property type="entry name" value="Sushi"/>
    <property type="match status" value="1"/>
</dbReference>
<proteinExistence type="predicted"/>
<evidence type="ECO:0000259" key="4">
    <source>
        <dbReference type="PROSITE" id="PS01180"/>
    </source>
</evidence>
<dbReference type="OrthoDB" id="5804959at2759"/>
<organism evidence="6 7">
    <name type="scientific">Albula glossodonta</name>
    <name type="common">roundjaw bonefish</name>
    <dbReference type="NCBI Taxonomy" id="121402"/>
    <lineage>
        <taxon>Eukaryota</taxon>
        <taxon>Metazoa</taxon>
        <taxon>Chordata</taxon>
        <taxon>Craniata</taxon>
        <taxon>Vertebrata</taxon>
        <taxon>Euteleostomi</taxon>
        <taxon>Actinopterygii</taxon>
        <taxon>Neopterygii</taxon>
        <taxon>Teleostei</taxon>
        <taxon>Albuliformes</taxon>
        <taxon>Albulidae</taxon>
        <taxon>Albula</taxon>
    </lineage>
</organism>
<dbReference type="SUPFAM" id="SSF49854">
    <property type="entry name" value="Spermadhesin, CUB domain"/>
    <property type="match status" value="1"/>
</dbReference>
<dbReference type="PROSITE" id="PS50923">
    <property type="entry name" value="SUSHI"/>
    <property type="match status" value="1"/>
</dbReference>
<evidence type="ECO:0000256" key="1">
    <source>
        <dbReference type="ARBA" id="ARBA00022825"/>
    </source>
</evidence>
<dbReference type="PROSITE" id="PS01180">
    <property type="entry name" value="CUB"/>
    <property type="match status" value="1"/>
</dbReference>
<dbReference type="EMBL" id="JAFBMS010000001">
    <property type="protein sequence ID" value="KAG9355666.1"/>
    <property type="molecule type" value="Genomic_DNA"/>
</dbReference>
<dbReference type="InterPro" id="IPR000436">
    <property type="entry name" value="Sushi_SCR_CCP_dom"/>
</dbReference>
<evidence type="ECO:0000313" key="7">
    <source>
        <dbReference type="Proteomes" id="UP000824540"/>
    </source>
</evidence>
<evidence type="ECO:0000259" key="5">
    <source>
        <dbReference type="PROSITE" id="PS50923"/>
    </source>
</evidence>
<accession>A0A8T2PWS4</accession>
<keyword evidence="3" id="KW-0768">Sushi</keyword>
<evidence type="ECO:0000313" key="6">
    <source>
        <dbReference type="EMBL" id="KAG9355666.1"/>
    </source>
</evidence>
<dbReference type="GO" id="GO:0004252">
    <property type="term" value="F:serine-type endopeptidase activity"/>
    <property type="evidence" value="ECO:0007669"/>
    <property type="project" value="TreeGrafter"/>
</dbReference>
<dbReference type="SMART" id="SM00032">
    <property type="entry name" value="CCP"/>
    <property type="match status" value="1"/>
</dbReference>
<keyword evidence="1" id="KW-0645">Protease</keyword>
<reference evidence="6" key="1">
    <citation type="thesis" date="2021" institute="BYU ScholarsArchive" country="Provo, UT, USA">
        <title>Applications of and Algorithms for Genome Assembly and Genomic Analyses with an Emphasis on Marine Teleosts.</title>
        <authorList>
            <person name="Pickett B.D."/>
        </authorList>
    </citation>
    <scope>NUCLEOTIDE SEQUENCE</scope>
    <source>
        <strain evidence="6">HI-2016</strain>
    </source>
</reference>
<dbReference type="SMART" id="SM00042">
    <property type="entry name" value="CUB"/>
    <property type="match status" value="1"/>
</dbReference>
<dbReference type="InterPro" id="IPR000859">
    <property type="entry name" value="CUB_dom"/>
</dbReference>
<dbReference type="SUPFAM" id="SSF57535">
    <property type="entry name" value="Complement control module/SCR domain"/>
    <property type="match status" value="1"/>
</dbReference>
<dbReference type="Proteomes" id="UP000824540">
    <property type="component" value="Unassembled WGS sequence"/>
</dbReference>
<name>A0A8T2PWS4_9TELE</name>
<sequence length="258" mass="28696">MGSLREQVLFWVRVCACQTLPFWLCVTQLISSWAHCPPLPSQSDSSRDKVVPLSHRNTLRDSSLANRLSQLIFGPDERGGEGEGETGRETLFSTDSPEIQLYNGTIFSPGYPEEYPSSADCTWLISVAPGLGVRLNFTLLQIHGPHDFITVWDGPQESARKLGVFTEGEPTDPPSSTSNQVLVRFRTYRLQFCLPPPIIPNAEILMASKEFKIGDIVRYRCLPGYQLNGNDILTCRFGTYLEFEGPPPSCEGKVLPGE</sequence>
<dbReference type="InterPro" id="IPR035976">
    <property type="entry name" value="Sushi/SCR/CCP_sf"/>
</dbReference>
<dbReference type="PANTHER" id="PTHR24255:SF31">
    <property type="entry name" value="CUBILIN-LIKE PROTEIN"/>
    <property type="match status" value="1"/>
</dbReference>
<dbReference type="InterPro" id="IPR035914">
    <property type="entry name" value="Sperma_CUB_dom_sf"/>
</dbReference>
<dbReference type="GO" id="GO:0005615">
    <property type="term" value="C:extracellular space"/>
    <property type="evidence" value="ECO:0007669"/>
    <property type="project" value="TreeGrafter"/>
</dbReference>
<evidence type="ECO:0000256" key="2">
    <source>
        <dbReference type="ARBA" id="ARBA00023157"/>
    </source>
</evidence>
<feature type="domain" description="Sushi" evidence="5">
    <location>
        <begin position="191"/>
        <end position="252"/>
    </location>
</feature>
<dbReference type="AlphaFoldDB" id="A0A8T2PWS4"/>
<comment type="caution">
    <text evidence="3">Lacks conserved residue(s) required for the propagation of feature annotation.</text>
</comment>
<gene>
    <name evidence="6" type="ORF">JZ751_000504</name>
</gene>
<comment type="caution">
    <text evidence="6">The sequence shown here is derived from an EMBL/GenBank/DDBJ whole genome shotgun (WGS) entry which is preliminary data.</text>
</comment>
<dbReference type="Gene3D" id="2.10.70.10">
    <property type="entry name" value="Complement Module, domain 1"/>
    <property type="match status" value="1"/>
</dbReference>